<keyword evidence="2" id="KW-1185">Reference proteome</keyword>
<dbReference type="STRING" id="623281.SAMN05421747_105154"/>
<sequence length="80" mass="9107">MPLNRALANKEGLYPYRETIRMQGTCLHLSGLCKGLWRMPNVCKTELGYGNGYFRVCEVEPGDKFKNPVVTIFLNKLLAK</sequence>
<organism evidence="1 2">
    <name type="scientific">Parapedobacter composti</name>
    <dbReference type="NCBI Taxonomy" id="623281"/>
    <lineage>
        <taxon>Bacteria</taxon>
        <taxon>Pseudomonadati</taxon>
        <taxon>Bacteroidota</taxon>
        <taxon>Sphingobacteriia</taxon>
        <taxon>Sphingobacteriales</taxon>
        <taxon>Sphingobacteriaceae</taxon>
        <taxon>Parapedobacter</taxon>
    </lineage>
</organism>
<name>A0A1I1H683_9SPHI</name>
<gene>
    <name evidence="1" type="ORF">SAMN05421747_105154</name>
</gene>
<protein>
    <submittedName>
        <fullName evidence="1">Uncharacterized protein</fullName>
    </submittedName>
</protein>
<proteinExistence type="predicted"/>
<dbReference type="AlphaFoldDB" id="A0A1I1H683"/>
<evidence type="ECO:0000313" key="2">
    <source>
        <dbReference type="Proteomes" id="UP000199577"/>
    </source>
</evidence>
<dbReference type="Proteomes" id="UP000199577">
    <property type="component" value="Unassembled WGS sequence"/>
</dbReference>
<reference evidence="2" key="1">
    <citation type="submission" date="2016-10" db="EMBL/GenBank/DDBJ databases">
        <authorList>
            <person name="Varghese N."/>
            <person name="Submissions S."/>
        </authorList>
    </citation>
    <scope>NUCLEOTIDE SEQUENCE [LARGE SCALE GENOMIC DNA]</scope>
    <source>
        <strain evidence="2">DSM 22900</strain>
    </source>
</reference>
<dbReference type="EMBL" id="FOLL01000005">
    <property type="protein sequence ID" value="SFC16670.1"/>
    <property type="molecule type" value="Genomic_DNA"/>
</dbReference>
<evidence type="ECO:0000313" key="1">
    <source>
        <dbReference type="EMBL" id="SFC16670.1"/>
    </source>
</evidence>
<accession>A0A1I1H683</accession>